<gene>
    <name evidence="2" type="ORF">EA26_18925</name>
</gene>
<evidence type="ECO:0000313" key="2">
    <source>
        <dbReference type="EMBL" id="KGK09272.1"/>
    </source>
</evidence>
<keyword evidence="1" id="KW-1133">Transmembrane helix</keyword>
<feature type="transmembrane region" description="Helical" evidence="1">
    <location>
        <begin position="45"/>
        <end position="78"/>
    </location>
</feature>
<keyword evidence="1" id="KW-0472">Membrane</keyword>
<evidence type="ECO:0000256" key="1">
    <source>
        <dbReference type="SAM" id="Phobius"/>
    </source>
</evidence>
<protein>
    <submittedName>
        <fullName evidence="2">Uncharacterized protein</fullName>
    </submittedName>
</protein>
<dbReference type="EMBL" id="JMCG01000002">
    <property type="protein sequence ID" value="KGK09272.1"/>
    <property type="molecule type" value="Genomic_DNA"/>
</dbReference>
<name>A0A099MCW3_9VIBR</name>
<evidence type="ECO:0000313" key="3">
    <source>
        <dbReference type="Proteomes" id="UP000029994"/>
    </source>
</evidence>
<sequence length="93" mass="10198">MIIAILGLFGGCALLFFYLQGLKVELREGSSGIVKCNAFPFNVAMLIGVIVGCLFYIVMAVDSLVVVSATIAITWFILRIFRDRIIRALLKGL</sequence>
<organism evidence="2 3">
    <name type="scientific">Vibrio navarrensis</name>
    <dbReference type="NCBI Taxonomy" id="29495"/>
    <lineage>
        <taxon>Bacteria</taxon>
        <taxon>Pseudomonadati</taxon>
        <taxon>Pseudomonadota</taxon>
        <taxon>Gammaproteobacteria</taxon>
        <taxon>Vibrionales</taxon>
        <taxon>Vibrionaceae</taxon>
        <taxon>Vibrio</taxon>
    </lineage>
</organism>
<proteinExistence type="predicted"/>
<dbReference type="Proteomes" id="UP000029994">
    <property type="component" value="Unassembled WGS sequence"/>
</dbReference>
<accession>A0A099MCW3</accession>
<reference evidence="2 3" key="1">
    <citation type="submission" date="2014-04" db="EMBL/GenBank/DDBJ databases">
        <title>Genome sequencing of Vibrio navarrensis strains.</title>
        <authorList>
            <person name="Gladney L.M."/>
            <person name="Katz L.S."/>
            <person name="Marino-Ramirez L."/>
            <person name="Jordan I.K."/>
        </authorList>
    </citation>
    <scope>NUCLEOTIDE SEQUENCE [LARGE SCALE GENOMIC DNA]</scope>
    <source>
        <strain evidence="2 3">ATCC 51183</strain>
    </source>
</reference>
<keyword evidence="3" id="KW-1185">Reference proteome</keyword>
<dbReference type="AlphaFoldDB" id="A0A099MCW3"/>
<keyword evidence="1" id="KW-0812">Transmembrane</keyword>
<comment type="caution">
    <text evidence="2">The sequence shown here is derived from an EMBL/GenBank/DDBJ whole genome shotgun (WGS) entry which is preliminary data.</text>
</comment>